<accession>A0A8H8R9S9</accession>
<dbReference type="InterPro" id="IPR015889">
    <property type="entry name" value="Intradiol_dOase_core"/>
</dbReference>
<dbReference type="GO" id="GO:0016702">
    <property type="term" value="F:oxidoreductase activity, acting on single donors with incorporation of molecular oxygen, incorporation of two atoms of oxygen"/>
    <property type="evidence" value="ECO:0007669"/>
    <property type="project" value="InterPro"/>
</dbReference>
<proteinExistence type="predicted"/>
<dbReference type="PANTHER" id="PTHR34315:SF1">
    <property type="entry name" value="INTRADIOL RING-CLEAVAGE DIOXYGENASES DOMAIN-CONTAINING PROTEIN-RELATED"/>
    <property type="match status" value="1"/>
</dbReference>
<evidence type="ECO:0000313" key="1">
    <source>
        <dbReference type="EMBL" id="TVY30986.1"/>
    </source>
</evidence>
<protein>
    <recommendedName>
        <fullName evidence="3">Intradiol ring-cleavage dioxygenases domain-containing protein</fullName>
    </recommendedName>
</protein>
<dbReference type="RefSeq" id="XP_031009770.1">
    <property type="nucleotide sequence ID" value="XM_031145236.1"/>
</dbReference>
<dbReference type="Proteomes" id="UP000431533">
    <property type="component" value="Unassembled WGS sequence"/>
</dbReference>
<dbReference type="Gene3D" id="2.60.130.10">
    <property type="entry name" value="Aromatic compound dioxygenase"/>
    <property type="match status" value="1"/>
</dbReference>
<dbReference type="EMBL" id="QGMH01000002">
    <property type="protein sequence ID" value="TVY30986.1"/>
    <property type="molecule type" value="Genomic_DNA"/>
</dbReference>
<evidence type="ECO:0008006" key="3">
    <source>
        <dbReference type="Google" id="ProtNLM"/>
    </source>
</evidence>
<evidence type="ECO:0000313" key="2">
    <source>
        <dbReference type="Proteomes" id="UP000431533"/>
    </source>
</evidence>
<reference evidence="1 2" key="1">
    <citation type="submission" date="2018-05" db="EMBL/GenBank/DDBJ databases">
        <title>Genome sequencing and assembly of the regulated plant pathogen Lachnellula willkommii and related sister species for the development of diagnostic species identification markers.</title>
        <authorList>
            <person name="Giroux E."/>
            <person name="Bilodeau G."/>
        </authorList>
    </citation>
    <scope>NUCLEOTIDE SEQUENCE [LARGE SCALE GENOMIC DNA]</scope>
    <source>
        <strain evidence="1 2">CBS 185.66</strain>
    </source>
</reference>
<comment type="caution">
    <text evidence="1">The sequence shown here is derived from an EMBL/GenBank/DDBJ whole genome shotgun (WGS) entry which is preliminary data.</text>
</comment>
<sequence>MVDVWAANATGVYSGIVNLGNGNGDPRNKETTFGRGLQMTSNEIVAKFTTFFPGHFTSRTQHIHVATHLNGVIWSNNNTFQGSTVAHIGQIFFDQSLANSIERDPIYQANKQPLTKKAQDGIFMQEAAVGDLVVEYSHRSQSFDGGISAWLAFGIDTKSEHITAADTHH</sequence>
<organism evidence="1 2">
    <name type="scientific">Lachnellula hyalina</name>
    <dbReference type="NCBI Taxonomy" id="1316788"/>
    <lineage>
        <taxon>Eukaryota</taxon>
        <taxon>Fungi</taxon>
        <taxon>Dikarya</taxon>
        <taxon>Ascomycota</taxon>
        <taxon>Pezizomycotina</taxon>
        <taxon>Leotiomycetes</taxon>
        <taxon>Helotiales</taxon>
        <taxon>Lachnaceae</taxon>
        <taxon>Lachnellula</taxon>
    </lineage>
</organism>
<dbReference type="SUPFAM" id="SSF49482">
    <property type="entry name" value="Aromatic compound dioxygenase"/>
    <property type="match status" value="1"/>
</dbReference>
<dbReference type="OrthoDB" id="121380at2759"/>
<gene>
    <name evidence="1" type="ORF">LHYA1_G000243</name>
</gene>
<dbReference type="AlphaFoldDB" id="A0A8H8R9S9"/>
<keyword evidence="2" id="KW-1185">Reference proteome</keyword>
<dbReference type="GeneID" id="41980441"/>
<dbReference type="PANTHER" id="PTHR34315">
    <property type="match status" value="1"/>
</dbReference>
<dbReference type="GO" id="GO:0005506">
    <property type="term" value="F:iron ion binding"/>
    <property type="evidence" value="ECO:0007669"/>
    <property type="project" value="InterPro"/>
</dbReference>
<name>A0A8H8R9S9_9HELO</name>